<evidence type="ECO:0000313" key="6">
    <source>
        <dbReference type="Proteomes" id="UP000031512"/>
    </source>
</evidence>
<accession>L0AZB4</accession>
<sequence length="2246" mass="253962">MVETPLDHAETNKVRGSHQERQDKVGGGGSGKVLSFSDSTVLSRSLDELIQASFGSKFSFDIKEIDYRNKRGEILVSLYDLENYLREFVADSTLFSVTCSDVQRIFVSLGKYLLDLISEAEWISLSKGFSSVCLSAFKSIPADFRQIAIHGYLISMENDKERLLHRKFSDLYNLATNGIMQSHSGVEALNAMVKLLFQLPLDSESLPLYSHGICDTQNFYKCKLLAFKVLNMLIYPGELGADVSYNVDLESLKRLFSRFYRLANDVKCDRDILSNLGIALIGIVYIASKSNRTSLDVEPLFSEVTDVANLPMSTFEHGEFNDMEGMKAEELFSKDKLFSLFTALQPLSFVYSIRGIVKYLNHFYGENIFGTNKNMESVHAPLKILYSAYEIFKIAATEFVRVDVNYAALQGLQLFITFITADSFKVGALKTCLSTLPDIVLNFWSSRIRRSSHLSICIWKRFLEILHSIKNANLPFVDEYIDNMFDKSINYFGGNLKLKYFALQYLLRFSGPCEVLSKEPFIIPHLLCSLSNLSIKASSLSLLTELLLSIYRTFKSYDHKNGTDIAYITFKCFVYPVIIAILNLQKLQISGQDGSKLVPQKCTSHADLQVRADLLAESFKTIFSKIDKNCTLELLKLSACFSKSDFYPYLVEDEKRMLEHSGEYIISNRVNLEEFFKEMMFATRKKSVDAGDDRIVHLTGPLKFSESICLYNFRIIDRIEFVDLCTDDLKIKGILICSLSSPSKFLLENLKQGDCEGLFYISLDRFYAGLSHVNDGLRLNLFKTLVSLPKTTKRAHVLEIHLVLHACKGFMKTTLPSLRQNFVEALKPFITRLYTILASNIEKLQELMQTDHGKIKEYILYLDSDVDVRETDDIVFHFLFISILLERMVATIHPCSSDFKNTIALEIILMVYKIFCVTDSSLPSLIGLFDKEIILPLFYSLFYLSTKQQELIFQIMKFIPSFPAISYVQSSTDIDYIVTKSVSSLWSVRTLRYCSGSKALVLLINYALAGTLGDNFKRFTSLVFSDNVNTSAAYMDWLLRELDSYYHALCGGSANYSGAVSPVGVLSLISQFIDSVSGVLAKNLEVLQLSSTLFGKLEKISEYILRYVGNTISDNEQDIQIDCRGHLVVKDTDNLPQNINVAEEPTIDCKLCLSNLKCTIANCDLTPRFVDQDDFKTRPFTVMCWKTIHEVCNCLKSLLKLILSQISEGKNSDAGAGAKTLEVYKIIDKMGKFILLSLLRSRHLGCTDSFSEILTWFSKKLMACKLHNILNGWIDILLSLLKGEPINDHFDTDVPDLLRDSQRRSEPLALTFTSILRAETDRHQPILVPNVTKTLLELSGSDSIVTVSSYYSSLDVRIHALNILRAIYKCSELRAVNYLNCVATLNVSLKNMRHDNWSVRNSSALLFASVLQHITGHDINDTTSDTFTKIKDSMCSDVDFYEQINLVLDLLKQSNDSSFQESDTIFPISKYASIYQGSAFVLNLLTRIAICSFVTDEYGYLYDNVKFALTCDNACIRLMAANILSRNYFEISAVNLMNMILTTSFEMCKNVDDSNYVNGSLLLIQESMNIIIENDLGFMLLSLTKDGNVYANLRLVSDAVISNSFSFDTLQGMDYSSALICSLYLVCVTAKCFENFIQAIRTIEILCDSISGSETDFGSMEKSKLYVTNFSVILVLLSSGILGDGIFNLVLSTLHNELGSQVAGISLENKNLNSLKSLFPRIGEDDMPKIKCIGTLVNSFFTLFSLSSDTFPIISKEVTSGKRYDGFVDFICVLLGSDLNRNVLESMVQYIQNSQILEKLLLDSSFDSIYKLWITASSLLSSEDSDFNYIALLAIHNKVVIYMKKKGIYASKFFDKAWSKVVSTVVSKNVSNNFDLFLELFKTCHLYSLVNGTETRNYECNIFGVASGLVFRAVHPSSELLLRSHMSQFLCSIGVPLPVSDKDGGQNSKYVEEYNKYCLHLYASLLFLLHDDNNSVRMDAAICCSKAIDELGEGLHPLSCIPEWIYFVSRVFSLDKLLLFFDQFAFVDNTIYRPINYDIEQFARGMLAENGKITPTLSATSYKVDNANLFKLAEMDCIFHKEPYNMYMEYLVLMTSIDKVLCSLIKKEMYNEKEWRCKIGEFSANTAIKCQSILRNHVNENYKADVDLDLETIKHSISLDAIVVYCCVTGFSRSCISVLACQSNANPEIWKVLKMFGRISVSMNQLWCKHVQTILNKILKLEDTQCSCTSQIVNLLTNLEQLLDYF</sequence>
<dbReference type="STRING" id="1537102.L0AZB4"/>
<evidence type="ECO:0000313" key="5">
    <source>
        <dbReference type="EMBL" id="AFZ80249.1"/>
    </source>
</evidence>
<feature type="domain" description="tRNA (32-2'-O)-methyltransferase regulator THADA-like TPR repeats region" evidence="4">
    <location>
        <begin position="767"/>
        <end position="914"/>
    </location>
</feature>
<dbReference type="KEGG" id="beq:BEWA_031020"/>
<evidence type="ECO:0000256" key="1">
    <source>
        <dbReference type="ARBA" id="ARBA00010409"/>
    </source>
</evidence>
<dbReference type="InterPro" id="IPR056843">
    <property type="entry name" value="THADA-like_TPR"/>
</dbReference>
<name>L0AZB4_THEEQ</name>
<protein>
    <submittedName>
        <fullName evidence="5">Uncharacterized protein</fullName>
    </submittedName>
</protein>
<dbReference type="GO" id="GO:0005829">
    <property type="term" value="C:cytosol"/>
    <property type="evidence" value="ECO:0007669"/>
    <property type="project" value="TreeGrafter"/>
</dbReference>
<dbReference type="InterPro" id="IPR019442">
    <property type="entry name" value="THADA/TRM732_DUF2428"/>
</dbReference>
<comment type="similarity">
    <text evidence="1">Belongs to the THADA family.</text>
</comment>
<dbReference type="GO" id="GO:0030488">
    <property type="term" value="P:tRNA methylation"/>
    <property type="evidence" value="ECO:0007669"/>
    <property type="project" value="TreeGrafter"/>
</dbReference>
<evidence type="ECO:0000256" key="2">
    <source>
        <dbReference type="SAM" id="MobiDB-lite"/>
    </source>
</evidence>
<reference evidence="5 6" key="1">
    <citation type="journal article" date="2012" name="BMC Genomics">
        <title>Comparative genomic analysis and phylogenetic position of Theileria equi.</title>
        <authorList>
            <person name="Kappmeyer L.S."/>
            <person name="Thiagarajan M."/>
            <person name="Herndon D.R."/>
            <person name="Ramsay J.D."/>
            <person name="Caler E."/>
            <person name="Djikeng A."/>
            <person name="Gillespie J.J."/>
            <person name="Lau A.O."/>
            <person name="Roalson E.H."/>
            <person name="Silva J.C."/>
            <person name="Silva M.G."/>
            <person name="Suarez C.E."/>
            <person name="Ueti M.W."/>
            <person name="Nene V.M."/>
            <person name="Mealey R.H."/>
            <person name="Knowles D.P."/>
            <person name="Brayton K.A."/>
        </authorList>
    </citation>
    <scope>NUCLEOTIDE SEQUENCE [LARGE SCALE GENOMIC DNA]</scope>
    <source>
        <strain evidence="5 6">WA</strain>
    </source>
</reference>
<dbReference type="PANTHER" id="PTHR14387">
    <property type="entry name" value="THADA/DEATH RECEPTOR INTERACTING PROTEIN"/>
    <property type="match status" value="1"/>
</dbReference>
<dbReference type="PANTHER" id="PTHR14387:SF0">
    <property type="entry name" value="DUF2428 DOMAIN-CONTAINING PROTEIN"/>
    <property type="match status" value="1"/>
</dbReference>
<feature type="region of interest" description="Disordered" evidence="2">
    <location>
        <begin position="1"/>
        <end position="31"/>
    </location>
</feature>
<organism evidence="5 6">
    <name type="scientific">Theileria equi strain WA</name>
    <dbReference type="NCBI Taxonomy" id="1537102"/>
    <lineage>
        <taxon>Eukaryota</taxon>
        <taxon>Sar</taxon>
        <taxon>Alveolata</taxon>
        <taxon>Apicomplexa</taxon>
        <taxon>Aconoidasida</taxon>
        <taxon>Piroplasmida</taxon>
        <taxon>Theileriidae</taxon>
        <taxon>Theileria</taxon>
    </lineage>
</organism>
<dbReference type="OrthoDB" id="73997at2759"/>
<dbReference type="SUPFAM" id="SSF48371">
    <property type="entry name" value="ARM repeat"/>
    <property type="match status" value="1"/>
</dbReference>
<proteinExistence type="inferred from homology"/>
<evidence type="ECO:0000259" key="4">
    <source>
        <dbReference type="Pfam" id="PF25150"/>
    </source>
</evidence>
<dbReference type="InterPro" id="IPR016024">
    <property type="entry name" value="ARM-type_fold"/>
</dbReference>
<dbReference type="Pfam" id="PF10350">
    <property type="entry name" value="DUF2428"/>
    <property type="match status" value="1"/>
</dbReference>
<feature type="compositionally biased region" description="Basic and acidic residues" evidence="2">
    <location>
        <begin position="1"/>
        <end position="24"/>
    </location>
</feature>
<feature type="domain" description="DUF2428" evidence="3">
    <location>
        <begin position="1159"/>
        <end position="1398"/>
    </location>
</feature>
<dbReference type="InterPro" id="IPR051954">
    <property type="entry name" value="tRNA_methyltransferase_THADA"/>
</dbReference>
<keyword evidence="6" id="KW-1185">Reference proteome</keyword>
<dbReference type="Proteomes" id="UP000031512">
    <property type="component" value="Chromosome 1"/>
</dbReference>
<gene>
    <name evidence="5" type="ORF">BEWA_031020</name>
</gene>
<dbReference type="eggNOG" id="ENOG502RSZ8">
    <property type="taxonomic scope" value="Eukaryota"/>
</dbReference>
<evidence type="ECO:0000259" key="3">
    <source>
        <dbReference type="Pfam" id="PF10350"/>
    </source>
</evidence>
<dbReference type="GeneID" id="15803516"/>
<dbReference type="VEuPathDB" id="PiroplasmaDB:BEWA_031020"/>
<dbReference type="EMBL" id="CP001669">
    <property type="protein sequence ID" value="AFZ80249.1"/>
    <property type="molecule type" value="Genomic_DNA"/>
</dbReference>
<dbReference type="Pfam" id="PF25150">
    <property type="entry name" value="TPR_Trm732"/>
    <property type="match status" value="1"/>
</dbReference>
<dbReference type="RefSeq" id="XP_004829915.1">
    <property type="nucleotide sequence ID" value="XM_004829858.1"/>
</dbReference>